<keyword evidence="2" id="KW-1185">Reference proteome</keyword>
<accession>A0ABV8MTJ5</accession>
<dbReference type="EMBL" id="JBHSBU010000001">
    <property type="protein sequence ID" value="MFC4160406.1"/>
    <property type="molecule type" value="Genomic_DNA"/>
</dbReference>
<dbReference type="PANTHER" id="PTHR36154">
    <property type="entry name" value="DNA-BINDING TRANSCRIPTIONAL ACTIVATOR ALPA"/>
    <property type="match status" value="1"/>
</dbReference>
<dbReference type="InterPro" id="IPR010260">
    <property type="entry name" value="AlpA"/>
</dbReference>
<gene>
    <name evidence="1" type="ORF">ACFOW7_13775</name>
</gene>
<dbReference type="InterPro" id="IPR052931">
    <property type="entry name" value="Prophage_regulatory_activator"/>
</dbReference>
<dbReference type="Pfam" id="PF05930">
    <property type="entry name" value="Phage_AlpA"/>
    <property type="match status" value="1"/>
</dbReference>
<proteinExistence type="predicted"/>
<evidence type="ECO:0000313" key="2">
    <source>
        <dbReference type="Proteomes" id="UP001595791"/>
    </source>
</evidence>
<dbReference type="SUPFAM" id="SSF46955">
    <property type="entry name" value="Putative DNA-binding domain"/>
    <property type="match status" value="1"/>
</dbReference>
<dbReference type="Proteomes" id="UP001595791">
    <property type="component" value="Unassembled WGS sequence"/>
</dbReference>
<organism evidence="1 2">
    <name type="scientific">Chitinimonas lacunae</name>
    <dbReference type="NCBI Taxonomy" id="1963018"/>
    <lineage>
        <taxon>Bacteria</taxon>
        <taxon>Pseudomonadati</taxon>
        <taxon>Pseudomonadota</taxon>
        <taxon>Betaproteobacteria</taxon>
        <taxon>Neisseriales</taxon>
        <taxon>Chitinibacteraceae</taxon>
        <taxon>Chitinimonas</taxon>
    </lineage>
</organism>
<dbReference type="RefSeq" id="WP_378165197.1">
    <property type="nucleotide sequence ID" value="NZ_JBHSBU010000001.1"/>
</dbReference>
<evidence type="ECO:0000313" key="1">
    <source>
        <dbReference type="EMBL" id="MFC4160406.1"/>
    </source>
</evidence>
<reference evidence="2" key="1">
    <citation type="journal article" date="2019" name="Int. J. Syst. Evol. Microbiol.">
        <title>The Global Catalogue of Microorganisms (GCM) 10K type strain sequencing project: providing services to taxonomists for standard genome sequencing and annotation.</title>
        <authorList>
            <consortium name="The Broad Institute Genomics Platform"/>
            <consortium name="The Broad Institute Genome Sequencing Center for Infectious Disease"/>
            <person name="Wu L."/>
            <person name="Ma J."/>
        </authorList>
    </citation>
    <scope>NUCLEOTIDE SEQUENCE [LARGE SCALE GENOMIC DNA]</scope>
    <source>
        <strain evidence="2">LMG 29894</strain>
    </source>
</reference>
<comment type="caution">
    <text evidence="1">The sequence shown here is derived from an EMBL/GenBank/DDBJ whole genome shotgun (WGS) entry which is preliminary data.</text>
</comment>
<dbReference type="Gene3D" id="1.10.238.160">
    <property type="match status" value="1"/>
</dbReference>
<protein>
    <submittedName>
        <fullName evidence="1">Helix-turn-helix transcriptional regulator</fullName>
    </submittedName>
</protein>
<sequence>MQQYNPHHHPVVLRLPQVKERVGLSRATIYLRMQDGTFPGQINLGGRAVGWLESDIDEWLEAQIQQSRAAQAHKKNSK</sequence>
<dbReference type="PANTHER" id="PTHR36154:SF1">
    <property type="entry name" value="DNA-BINDING TRANSCRIPTIONAL ACTIVATOR ALPA"/>
    <property type="match status" value="1"/>
</dbReference>
<dbReference type="InterPro" id="IPR009061">
    <property type="entry name" value="DNA-bd_dom_put_sf"/>
</dbReference>
<name>A0ABV8MTJ5_9NEIS</name>